<dbReference type="KEGG" id="hst:105181247"/>
<organism evidence="2">
    <name type="scientific">Harpegnathos saltator</name>
    <name type="common">Jerdon's jumping ant</name>
    <dbReference type="NCBI Taxonomy" id="610380"/>
    <lineage>
        <taxon>Eukaryota</taxon>
        <taxon>Metazoa</taxon>
        <taxon>Ecdysozoa</taxon>
        <taxon>Arthropoda</taxon>
        <taxon>Hexapoda</taxon>
        <taxon>Insecta</taxon>
        <taxon>Pterygota</taxon>
        <taxon>Neoptera</taxon>
        <taxon>Endopterygota</taxon>
        <taxon>Hymenoptera</taxon>
        <taxon>Apocrita</taxon>
        <taxon>Aculeata</taxon>
        <taxon>Formicoidea</taxon>
        <taxon>Formicidae</taxon>
        <taxon>Ponerinae</taxon>
        <taxon>Ponerini</taxon>
        <taxon>Harpegnathos</taxon>
    </lineage>
</organism>
<evidence type="ECO:0000313" key="2">
    <source>
        <dbReference type="Proteomes" id="UP000008237"/>
    </source>
</evidence>
<accession>E2B3A8</accession>
<name>E2B3A8_HARSA</name>
<dbReference type="InParanoid" id="E2B3A8"/>
<proteinExistence type="predicted"/>
<evidence type="ECO:0000313" key="1">
    <source>
        <dbReference type="EMBL" id="EFN89786.1"/>
    </source>
</evidence>
<keyword evidence="2" id="KW-1185">Reference proteome</keyword>
<dbReference type="Proteomes" id="UP000008237">
    <property type="component" value="Unassembled WGS sequence"/>
</dbReference>
<protein>
    <submittedName>
        <fullName evidence="1">Uncharacterized protein</fullName>
    </submittedName>
</protein>
<dbReference type="OrthoDB" id="7534357at2759"/>
<dbReference type="EMBL" id="GL445323">
    <property type="protein sequence ID" value="EFN89786.1"/>
    <property type="molecule type" value="Genomic_DNA"/>
</dbReference>
<sequence>MANFKTLRPLASVYSFGLLMHFHWTLTTDYFNGQADLIGPRPRIPDAEQLKKELLFAEECRKHMFPPKERLVKVN</sequence>
<reference evidence="1 2" key="1">
    <citation type="journal article" date="2010" name="Science">
        <title>Genomic comparison of the ants Camponotus floridanus and Harpegnathos saltator.</title>
        <authorList>
            <person name="Bonasio R."/>
            <person name="Zhang G."/>
            <person name="Ye C."/>
            <person name="Mutti N.S."/>
            <person name="Fang X."/>
            <person name="Qin N."/>
            <person name="Donahue G."/>
            <person name="Yang P."/>
            <person name="Li Q."/>
            <person name="Li C."/>
            <person name="Zhang P."/>
            <person name="Huang Z."/>
            <person name="Berger S.L."/>
            <person name="Reinberg D."/>
            <person name="Wang J."/>
            <person name="Liebig J."/>
        </authorList>
    </citation>
    <scope>NUCLEOTIDE SEQUENCE [LARGE SCALE GENOMIC DNA]</scope>
    <source>
        <strain evidence="1 2">R22 G/1</strain>
    </source>
</reference>
<dbReference type="AlphaFoldDB" id="E2B3A8"/>
<gene>
    <name evidence="1" type="ORF">EAI_13973</name>
</gene>